<evidence type="ECO:0000313" key="3">
    <source>
        <dbReference type="Proteomes" id="UP001275084"/>
    </source>
</evidence>
<evidence type="ECO:0000313" key="2">
    <source>
        <dbReference type="EMBL" id="KAK3343504.1"/>
    </source>
</evidence>
<protein>
    <submittedName>
        <fullName evidence="2">Uncharacterized protein</fullName>
    </submittedName>
</protein>
<sequence length="106" mass="11801">MCRMIVFSGTCSQCGGTFIWEDLSQELSCLESKNMGVFGQCRRGVQTEEHSFDQECDPCLAVLEADEGYGGMEEEEEILVAAEGKGKKSNADRIEDGRQHKKQRTS</sequence>
<evidence type="ECO:0000256" key="1">
    <source>
        <dbReference type="SAM" id="MobiDB-lite"/>
    </source>
</evidence>
<name>A0AAJ0H810_9PEZI</name>
<reference evidence="2" key="1">
    <citation type="journal article" date="2023" name="Mol. Phylogenet. Evol.">
        <title>Genome-scale phylogeny and comparative genomics of the fungal order Sordariales.</title>
        <authorList>
            <person name="Hensen N."/>
            <person name="Bonometti L."/>
            <person name="Westerberg I."/>
            <person name="Brannstrom I.O."/>
            <person name="Guillou S."/>
            <person name="Cros-Aarteil S."/>
            <person name="Calhoun S."/>
            <person name="Haridas S."/>
            <person name="Kuo A."/>
            <person name="Mondo S."/>
            <person name="Pangilinan J."/>
            <person name="Riley R."/>
            <person name="LaButti K."/>
            <person name="Andreopoulos B."/>
            <person name="Lipzen A."/>
            <person name="Chen C."/>
            <person name="Yan M."/>
            <person name="Daum C."/>
            <person name="Ng V."/>
            <person name="Clum A."/>
            <person name="Steindorff A."/>
            <person name="Ohm R.A."/>
            <person name="Martin F."/>
            <person name="Silar P."/>
            <person name="Natvig D.O."/>
            <person name="Lalanne C."/>
            <person name="Gautier V."/>
            <person name="Ament-Velasquez S.L."/>
            <person name="Kruys A."/>
            <person name="Hutchinson M.I."/>
            <person name="Powell A.J."/>
            <person name="Barry K."/>
            <person name="Miller A.N."/>
            <person name="Grigoriev I.V."/>
            <person name="Debuchy R."/>
            <person name="Gladieux P."/>
            <person name="Hiltunen Thoren M."/>
            <person name="Johannesson H."/>
        </authorList>
    </citation>
    <scope>NUCLEOTIDE SEQUENCE</scope>
    <source>
        <strain evidence="2">CBS 955.72</strain>
    </source>
</reference>
<dbReference type="EMBL" id="JAUIQD010000007">
    <property type="protein sequence ID" value="KAK3343504.1"/>
    <property type="molecule type" value="Genomic_DNA"/>
</dbReference>
<feature type="region of interest" description="Disordered" evidence="1">
    <location>
        <begin position="82"/>
        <end position="106"/>
    </location>
</feature>
<reference evidence="2" key="2">
    <citation type="submission" date="2023-06" db="EMBL/GenBank/DDBJ databases">
        <authorList>
            <consortium name="Lawrence Berkeley National Laboratory"/>
            <person name="Haridas S."/>
            <person name="Hensen N."/>
            <person name="Bonometti L."/>
            <person name="Westerberg I."/>
            <person name="Brannstrom I.O."/>
            <person name="Guillou S."/>
            <person name="Cros-Aarteil S."/>
            <person name="Calhoun S."/>
            <person name="Kuo A."/>
            <person name="Mondo S."/>
            <person name="Pangilinan J."/>
            <person name="Riley R."/>
            <person name="Labutti K."/>
            <person name="Andreopoulos B."/>
            <person name="Lipzen A."/>
            <person name="Chen C."/>
            <person name="Yanf M."/>
            <person name="Daum C."/>
            <person name="Ng V."/>
            <person name="Clum A."/>
            <person name="Steindorff A."/>
            <person name="Ohm R."/>
            <person name="Martin F."/>
            <person name="Silar P."/>
            <person name="Natvig D."/>
            <person name="Lalanne C."/>
            <person name="Gautier V."/>
            <person name="Ament-Velasquez S.L."/>
            <person name="Kruys A."/>
            <person name="Hutchinson M.I."/>
            <person name="Powell A.J."/>
            <person name="Barry K."/>
            <person name="Miller A.N."/>
            <person name="Grigoriev I.V."/>
            <person name="Debuchy R."/>
            <person name="Gladieux P."/>
            <person name="Thoren M.H."/>
            <person name="Johannesson H."/>
        </authorList>
    </citation>
    <scope>NUCLEOTIDE SEQUENCE</scope>
    <source>
        <strain evidence="2">CBS 955.72</strain>
    </source>
</reference>
<keyword evidence="3" id="KW-1185">Reference proteome</keyword>
<accession>A0AAJ0H810</accession>
<feature type="compositionally biased region" description="Basic and acidic residues" evidence="1">
    <location>
        <begin position="84"/>
        <end position="98"/>
    </location>
</feature>
<proteinExistence type="predicted"/>
<gene>
    <name evidence="2" type="ORF">B0T25DRAFT_521639</name>
</gene>
<dbReference type="AlphaFoldDB" id="A0AAJ0H810"/>
<comment type="caution">
    <text evidence="2">The sequence shown here is derived from an EMBL/GenBank/DDBJ whole genome shotgun (WGS) entry which is preliminary data.</text>
</comment>
<dbReference type="Proteomes" id="UP001275084">
    <property type="component" value="Unassembled WGS sequence"/>
</dbReference>
<organism evidence="2 3">
    <name type="scientific">Lasiosphaeria hispida</name>
    <dbReference type="NCBI Taxonomy" id="260671"/>
    <lineage>
        <taxon>Eukaryota</taxon>
        <taxon>Fungi</taxon>
        <taxon>Dikarya</taxon>
        <taxon>Ascomycota</taxon>
        <taxon>Pezizomycotina</taxon>
        <taxon>Sordariomycetes</taxon>
        <taxon>Sordariomycetidae</taxon>
        <taxon>Sordariales</taxon>
        <taxon>Lasiosphaeriaceae</taxon>
        <taxon>Lasiosphaeria</taxon>
    </lineage>
</organism>